<evidence type="ECO:0000256" key="3">
    <source>
        <dbReference type="ARBA" id="ARBA00022525"/>
    </source>
</evidence>
<dbReference type="AlphaFoldDB" id="A0A927EV74"/>
<evidence type="ECO:0000256" key="6">
    <source>
        <dbReference type="ARBA" id="ARBA00023087"/>
    </source>
</evidence>
<keyword evidence="11" id="KW-1185">Reference proteome</keyword>
<evidence type="ECO:0000313" key="10">
    <source>
        <dbReference type="EMBL" id="MBD3929966.1"/>
    </source>
</evidence>
<dbReference type="Proteomes" id="UP000632289">
    <property type="component" value="Unassembled WGS sequence"/>
</dbReference>
<evidence type="ECO:0000259" key="9">
    <source>
        <dbReference type="PROSITE" id="PS51884"/>
    </source>
</evidence>
<keyword evidence="5" id="KW-0130">Cell adhesion</keyword>
<keyword evidence="4" id="KW-0732">Signal</keyword>
<keyword evidence="6 7" id="KW-0034">Amyloid</keyword>
<dbReference type="InterPro" id="IPR005528">
    <property type="entry name" value="ChpA-H"/>
</dbReference>
<comment type="subcellular location">
    <subcellularLocation>
        <location evidence="1">Secreted</location>
        <location evidence="1">Cell wall</location>
    </subcellularLocation>
</comment>
<evidence type="ECO:0000256" key="4">
    <source>
        <dbReference type="ARBA" id="ARBA00022729"/>
    </source>
</evidence>
<evidence type="ECO:0000256" key="7">
    <source>
        <dbReference type="PROSITE-ProRule" id="PRU01232"/>
    </source>
</evidence>
<dbReference type="PROSITE" id="PS51884">
    <property type="entry name" value="CHAPLIN"/>
    <property type="match status" value="1"/>
</dbReference>
<feature type="compositionally biased region" description="Pro residues" evidence="8">
    <location>
        <begin position="1"/>
        <end position="11"/>
    </location>
</feature>
<evidence type="ECO:0000256" key="8">
    <source>
        <dbReference type="SAM" id="MobiDB-lite"/>
    </source>
</evidence>
<name>A0A927EV74_9ACTN</name>
<feature type="domain" description="Chaplin" evidence="9">
    <location>
        <begin position="32"/>
        <end position="72"/>
    </location>
</feature>
<evidence type="ECO:0000256" key="5">
    <source>
        <dbReference type="ARBA" id="ARBA00022889"/>
    </source>
</evidence>
<accession>A0A927EV74</accession>
<proteinExistence type="predicted"/>
<dbReference type="Pfam" id="PF03777">
    <property type="entry name" value="ChpA-C"/>
    <property type="match status" value="1"/>
</dbReference>
<reference evidence="10" key="1">
    <citation type="submission" date="2020-09" db="EMBL/GenBank/DDBJ databases">
        <title>Secondary metabolite and genome analysis of marine Streptomyces chumphonensis KK1-2T.</title>
        <authorList>
            <person name="Phongsopitanun W."/>
            <person name="Kanchanasin P."/>
            <person name="Pittayakhajonwut P."/>
            <person name="Suwanborirux K."/>
            <person name="Tanasupawat S."/>
        </authorList>
    </citation>
    <scope>NUCLEOTIDE SEQUENCE</scope>
    <source>
        <strain evidence="10">KK1-2</strain>
    </source>
</reference>
<sequence>MWPTGPRPPCGPCGTASRSEETGWPAASSPPVPEAASGTVVRVPVHVPANPCGDTVDVVGPLDPTFGTFCLNACPRGLHRPPLPASGHAPGGRSPVRSLVRTGGGARAPVSHTARCRCSACGSAA</sequence>
<organism evidence="10 11">
    <name type="scientific">Streptomyces chumphonensis</name>
    <dbReference type="NCBI Taxonomy" id="1214925"/>
    <lineage>
        <taxon>Bacteria</taxon>
        <taxon>Bacillati</taxon>
        <taxon>Actinomycetota</taxon>
        <taxon>Actinomycetes</taxon>
        <taxon>Kitasatosporales</taxon>
        <taxon>Streptomycetaceae</taxon>
        <taxon>Streptomyces</taxon>
    </lineage>
</organism>
<evidence type="ECO:0000313" key="11">
    <source>
        <dbReference type="Proteomes" id="UP000632289"/>
    </source>
</evidence>
<dbReference type="GO" id="GO:0007155">
    <property type="term" value="P:cell adhesion"/>
    <property type="evidence" value="ECO:0007669"/>
    <property type="project" value="UniProtKB-KW"/>
</dbReference>
<feature type="region of interest" description="Disordered" evidence="8">
    <location>
        <begin position="1"/>
        <end position="36"/>
    </location>
</feature>
<evidence type="ECO:0000256" key="2">
    <source>
        <dbReference type="ARBA" id="ARBA00022512"/>
    </source>
</evidence>
<evidence type="ECO:0000256" key="1">
    <source>
        <dbReference type="ARBA" id="ARBA00004191"/>
    </source>
</evidence>
<comment type="caution">
    <text evidence="10">The sequence shown here is derived from an EMBL/GenBank/DDBJ whole genome shotgun (WGS) entry which is preliminary data.</text>
</comment>
<dbReference type="EMBL" id="JACXYU010000001">
    <property type="protein sequence ID" value="MBD3929966.1"/>
    <property type="molecule type" value="Genomic_DNA"/>
</dbReference>
<feature type="region of interest" description="Disordered" evidence="8">
    <location>
        <begin position="82"/>
        <end position="106"/>
    </location>
</feature>
<gene>
    <name evidence="10" type="ORF">IF129_00055</name>
</gene>
<keyword evidence="2" id="KW-0134">Cell wall</keyword>
<protein>
    <submittedName>
        <fullName evidence="10">Chaplin</fullName>
    </submittedName>
</protein>
<keyword evidence="3" id="KW-0964">Secreted</keyword>